<dbReference type="EMBL" id="JADOES010000050">
    <property type="protein sequence ID" value="MBT9317576.1"/>
    <property type="molecule type" value="Genomic_DNA"/>
</dbReference>
<name>A0A947GRP6_9CYAN</name>
<comment type="caution">
    <text evidence="3">The sequence shown here is derived from an EMBL/GenBank/DDBJ whole genome shotgun (WGS) entry which is preliminary data.</text>
</comment>
<dbReference type="Pfam" id="PF01370">
    <property type="entry name" value="Epimerase"/>
    <property type="match status" value="1"/>
</dbReference>
<accession>A0A947GRP6</accession>
<dbReference type="PANTHER" id="PTHR43000">
    <property type="entry name" value="DTDP-D-GLUCOSE 4,6-DEHYDRATASE-RELATED"/>
    <property type="match status" value="1"/>
</dbReference>
<proteinExistence type="inferred from homology"/>
<dbReference type="Gene3D" id="3.40.50.720">
    <property type="entry name" value="NAD(P)-binding Rossmann-like Domain"/>
    <property type="match status" value="1"/>
</dbReference>
<dbReference type="RefSeq" id="WP_215610638.1">
    <property type="nucleotide sequence ID" value="NZ_JADOES010000050.1"/>
</dbReference>
<sequence length="299" mass="34054">MKVLITGASGRFARFVIRELADRYEVVLTSRHSPPKEFAHLHWLQADLTCFGDCQRVMQGIDAIQHVGAQSEPTDHPEMRTDFTTQGIPFDTTFKTNLLGTYYLMQAAVEVGVKTVVMTGSNCALGHGFRISSTPFPIQSLPIDEQHPCYPEDSYSFTKHAGESLLASYTRAYGIRTYVTRPAGIRTEIQRHEMANTAKPAKAWDPWFWGWVGSEDLAHAQRLLMEAASELPEHDVYFVNADDTHALEPSQTLIKRFKPEWLPLVNPLENHQAFIRCDKIKRQVGWAPTTDWRQYLLDF</sequence>
<dbReference type="InterPro" id="IPR001509">
    <property type="entry name" value="Epimerase_deHydtase"/>
</dbReference>
<dbReference type="CDD" id="cd08946">
    <property type="entry name" value="SDR_e"/>
    <property type="match status" value="1"/>
</dbReference>
<gene>
    <name evidence="3" type="ORF">IXB50_19310</name>
</gene>
<dbReference type="InterPro" id="IPR036291">
    <property type="entry name" value="NAD(P)-bd_dom_sf"/>
</dbReference>
<dbReference type="SUPFAM" id="SSF51735">
    <property type="entry name" value="NAD(P)-binding Rossmann-fold domains"/>
    <property type="match status" value="1"/>
</dbReference>
<comment type="similarity">
    <text evidence="1">Belongs to the NAD(P)-dependent epimerase/dehydratase family.</text>
</comment>
<evidence type="ECO:0000313" key="3">
    <source>
        <dbReference type="EMBL" id="MBT9317576.1"/>
    </source>
</evidence>
<evidence type="ECO:0000259" key="2">
    <source>
        <dbReference type="Pfam" id="PF01370"/>
    </source>
</evidence>
<reference evidence="3" key="1">
    <citation type="submission" date="2020-11" db="EMBL/GenBank/DDBJ databases">
        <authorList>
            <person name="Konstantinou D."/>
            <person name="Gkelis S."/>
            <person name="Popin R."/>
            <person name="Fewer D."/>
            <person name="Sivonen K."/>
        </authorList>
    </citation>
    <scope>NUCLEOTIDE SEQUENCE</scope>
    <source>
        <strain evidence="3">TAU-MAC 1115</strain>
    </source>
</reference>
<reference evidence="3" key="2">
    <citation type="journal article" date="2021" name="Mar. Drugs">
        <title>Genome Reduction and Secondary Metabolism of the Marine Sponge-Associated Cyanobacterium Leptothoe.</title>
        <authorList>
            <person name="Konstantinou D."/>
            <person name="Popin R.V."/>
            <person name="Fewer D.P."/>
            <person name="Sivonen K."/>
            <person name="Gkelis S."/>
        </authorList>
    </citation>
    <scope>NUCLEOTIDE SEQUENCE</scope>
    <source>
        <strain evidence="3">TAU-MAC 1115</strain>
    </source>
</reference>
<organism evidence="3 4">
    <name type="scientific">Leptothoe spongobia TAU-MAC 1115</name>
    <dbReference type="NCBI Taxonomy" id="1967444"/>
    <lineage>
        <taxon>Bacteria</taxon>
        <taxon>Bacillati</taxon>
        <taxon>Cyanobacteriota</taxon>
        <taxon>Cyanophyceae</taxon>
        <taxon>Nodosilineales</taxon>
        <taxon>Cymatolegaceae</taxon>
        <taxon>Leptothoe</taxon>
        <taxon>Leptothoe spongobia</taxon>
    </lineage>
</organism>
<evidence type="ECO:0000256" key="1">
    <source>
        <dbReference type="ARBA" id="ARBA00007637"/>
    </source>
</evidence>
<evidence type="ECO:0000313" key="4">
    <source>
        <dbReference type="Proteomes" id="UP000717364"/>
    </source>
</evidence>
<dbReference type="Proteomes" id="UP000717364">
    <property type="component" value="Unassembled WGS sequence"/>
</dbReference>
<keyword evidence="4" id="KW-1185">Reference proteome</keyword>
<protein>
    <submittedName>
        <fullName evidence="3">NAD(P)-dependent oxidoreductase</fullName>
    </submittedName>
</protein>
<feature type="domain" description="NAD-dependent epimerase/dehydratase" evidence="2">
    <location>
        <begin position="3"/>
        <end position="183"/>
    </location>
</feature>
<dbReference type="AlphaFoldDB" id="A0A947GRP6"/>